<organism evidence="2 3">
    <name type="scientific">Marasmiellus scandens</name>
    <dbReference type="NCBI Taxonomy" id="2682957"/>
    <lineage>
        <taxon>Eukaryota</taxon>
        <taxon>Fungi</taxon>
        <taxon>Dikarya</taxon>
        <taxon>Basidiomycota</taxon>
        <taxon>Agaricomycotina</taxon>
        <taxon>Agaricomycetes</taxon>
        <taxon>Agaricomycetidae</taxon>
        <taxon>Agaricales</taxon>
        <taxon>Marasmiineae</taxon>
        <taxon>Omphalotaceae</taxon>
        <taxon>Marasmiellus</taxon>
    </lineage>
</organism>
<dbReference type="Proteomes" id="UP001498398">
    <property type="component" value="Unassembled WGS sequence"/>
</dbReference>
<accession>A0ABR1J640</accession>
<name>A0ABR1J640_9AGAR</name>
<comment type="caution">
    <text evidence="2">The sequence shown here is derived from an EMBL/GenBank/DDBJ whole genome shotgun (WGS) entry which is preliminary data.</text>
</comment>
<evidence type="ECO:0000313" key="2">
    <source>
        <dbReference type="EMBL" id="KAK7447355.1"/>
    </source>
</evidence>
<reference evidence="2 3" key="1">
    <citation type="submission" date="2024-01" db="EMBL/GenBank/DDBJ databases">
        <title>A draft genome for the cacao thread blight pathogen Marasmiellus scandens.</title>
        <authorList>
            <person name="Baruah I.K."/>
            <person name="Leung J."/>
            <person name="Bukari Y."/>
            <person name="Amoako-Attah I."/>
            <person name="Meinhardt L.W."/>
            <person name="Bailey B.A."/>
            <person name="Cohen S.P."/>
        </authorList>
    </citation>
    <scope>NUCLEOTIDE SEQUENCE [LARGE SCALE GENOMIC DNA]</scope>
    <source>
        <strain evidence="2 3">GH-19</strain>
    </source>
</reference>
<evidence type="ECO:0000313" key="3">
    <source>
        <dbReference type="Proteomes" id="UP001498398"/>
    </source>
</evidence>
<feature type="region of interest" description="Disordered" evidence="1">
    <location>
        <begin position="1"/>
        <end position="318"/>
    </location>
</feature>
<keyword evidence="3" id="KW-1185">Reference proteome</keyword>
<feature type="compositionally biased region" description="Basic and acidic residues" evidence="1">
    <location>
        <begin position="80"/>
        <end position="100"/>
    </location>
</feature>
<evidence type="ECO:0000256" key="1">
    <source>
        <dbReference type="SAM" id="MobiDB-lite"/>
    </source>
</evidence>
<feature type="compositionally biased region" description="Acidic residues" evidence="1">
    <location>
        <begin position="289"/>
        <end position="307"/>
    </location>
</feature>
<gene>
    <name evidence="2" type="ORF">VKT23_014065</name>
</gene>
<protein>
    <submittedName>
        <fullName evidence="2">Uncharacterized protein</fullName>
    </submittedName>
</protein>
<feature type="compositionally biased region" description="Basic and acidic residues" evidence="1">
    <location>
        <begin position="256"/>
        <end position="270"/>
    </location>
</feature>
<dbReference type="EMBL" id="JBANRG010000041">
    <property type="protein sequence ID" value="KAK7447355.1"/>
    <property type="molecule type" value="Genomic_DNA"/>
</dbReference>
<feature type="region of interest" description="Disordered" evidence="1">
    <location>
        <begin position="629"/>
        <end position="702"/>
    </location>
</feature>
<sequence>MSTRGRPITGSRRNSTRKTKNAETAEDVEDHTMSSASSPIAKTTPEKFQARNGMALRGNRDAHPGAIVQSKPRRTTAEVQAEKAARQAAKDAQKQRRADAIARAAQIEDEQTQKDQAMESNANHPLTKVTQKKQRKKGNDPQATQATATAPYNRTANDSLSKPKRKRSKPGKDETGVELEAGTRSGSASDSEESDIEMDLADGLDDSGEEGNPVPKKRKAYVKGAMRAEVQAQRQSSKRPNDQNVAIETPAKRTKKDPQGLRKAWVEEHASASLPTTTPSSETPQTAEPNDDEYQPGGFGDEDGDDEERQKTVTSSAKPLKIKANNIAAIVKKPSNAKVLPTTSVPELVQPEEIIAVKSKRAEKAKKRDLSEDVRAAITNLFEPAVVDFTGSITAWDNPKTKELKGLWEDVMPDDMYEQFDEWNQDRTIERIAEARLTRLRNSMAKMAVQEVTEMFKRQGLKTIEERAQYVAEQTSGEFYSRPYYYLKVEKTPEKSLYKGVFQSTIIARTLSVYFKAIKSIPKDQRLSPIPEGALVLSILAAERAFALYKDGTLNVPDGPEGHFSAAQWRDTIVYIANRATKVSWISNLHSLFAPDDSGKVMVKERQWTKIIAAAEAYVRMIPVEVKKEEVTEAPPPTRTWELLDDDSDIDEHKSDSVVLAAELQDGNADEASENGPGDIPAEGAAGQGILTSDLGDSDLEL</sequence>
<proteinExistence type="predicted"/>
<feature type="compositionally biased region" description="Acidic residues" evidence="1">
    <location>
        <begin position="190"/>
        <end position="209"/>
    </location>
</feature>
<feature type="compositionally biased region" description="Low complexity" evidence="1">
    <location>
        <begin position="271"/>
        <end position="288"/>
    </location>
</feature>